<proteinExistence type="predicted"/>
<name>A0A8J6NQL7_9BACT</name>
<dbReference type="Pfam" id="PF07603">
    <property type="entry name" value="Lcl_C"/>
    <property type="match status" value="1"/>
</dbReference>
<reference evidence="2 3" key="1">
    <citation type="submission" date="2020-08" db="EMBL/GenBank/DDBJ databases">
        <title>Bridging the membrane lipid divide: bacteria of the FCB group superphylum have the potential to synthesize archaeal ether lipids.</title>
        <authorList>
            <person name="Villanueva L."/>
            <person name="Von Meijenfeldt F.A.B."/>
            <person name="Westbye A.B."/>
            <person name="Yadav S."/>
            <person name="Hopmans E.C."/>
            <person name="Dutilh B.E."/>
            <person name="Sinninghe Damste J.S."/>
        </authorList>
    </citation>
    <scope>NUCLEOTIDE SEQUENCE [LARGE SCALE GENOMIC DNA]</scope>
    <source>
        <strain evidence="2">NIOZ-UU30</strain>
    </source>
</reference>
<dbReference type="EMBL" id="JACNJH010000251">
    <property type="protein sequence ID" value="MBC8363074.1"/>
    <property type="molecule type" value="Genomic_DNA"/>
</dbReference>
<dbReference type="Pfam" id="PF05036">
    <property type="entry name" value="SPOR"/>
    <property type="match status" value="1"/>
</dbReference>
<dbReference type="GO" id="GO:0042834">
    <property type="term" value="F:peptidoglycan binding"/>
    <property type="evidence" value="ECO:0007669"/>
    <property type="project" value="InterPro"/>
</dbReference>
<evidence type="ECO:0000313" key="2">
    <source>
        <dbReference type="EMBL" id="MBC8363074.1"/>
    </source>
</evidence>
<dbReference type="PROSITE" id="PS51724">
    <property type="entry name" value="SPOR"/>
    <property type="match status" value="1"/>
</dbReference>
<dbReference type="Gene3D" id="3.30.70.1070">
    <property type="entry name" value="Sporulation related repeat"/>
    <property type="match status" value="1"/>
</dbReference>
<evidence type="ECO:0000313" key="3">
    <source>
        <dbReference type="Proteomes" id="UP000603434"/>
    </source>
</evidence>
<dbReference type="AlphaFoldDB" id="A0A8J6NQL7"/>
<feature type="domain" description="SPOR" evidence="1">
    <location>
        <begin position="26"/>
        <end position="108"/>
    </location>
</feature>
<dbReference type="PANTHER" id="PTHR35812">
    <property type="entry name" value="LIPOPROTEIN"/>
    <property type="match status" value="1"/>
</dbReference>
<evidence type="ECO:0000259" key="1">
    <source>
        <dbReference type="PROSITE" id="PS51724"/>
    </source>
</evidence>
<protein>
    <submittedName>
        <fullName evidence="2">DUF1566 domain-containing protein</fullName>
    </submittedName>
</protein>
<dbReference type="PANTHER" id="PTHR35812:SF1">
    <property type="entry name" value="LIPOPROTEIN"/>
    <property type="match status" value="1"/>
</dbReference>
<sequence>MSIRILKASFFLLLLMLFVRPEVADGEERFYYSIHFASFKQLENANRQVNALKEKGKMVFWRKADVPGKGQYYRVYLGRYYNRDEAVAFWNKLNDIGAVGYFGIHRFTETVEPEKIKDLAKISVSEEPDAGRAVQTPPAKDRFVDNQDGTITDTKTNLMWIQNGWRLDFFAAETWTDAKKKCENFKLGGYSDWRLPTVEEWRSLIDPDRRNPAMIEPNPFENIIAHMPYWTHSEFTYSRDRTCIKQRPLETFTVLLYSGSVNHQKKTDRAFILPVRSLN</sequence>
<dbReference type="SUPFAM" id="SSF110997">
    <property type="entry name" value="Sporulation related repeat"/>
    <property type="match status" value="1"/>
</dbReference>
<gene>
    <name evidence="2" type="ORF">H8E23_16945</name>
</gene>
<comment type="caution">
    <text evidence="2">The sequence shown here is derived from an EMBL/GenBank/DDBJ whole genome shotgun (WGS) entry which is preliminary data.</text>
</comment>
<dbReference type="InterPro" id="IPR011460">
    <property type="entry name" value="Lcl_C"/>
</dbReference>
<accession>A0A8J6NQL7</accession>
<organism evidence="2 3">
    <name type="scientific">Candidatus Desulfatibia profunda</name>
    <dbReference type="NCBI Taxonomy" id="2841695"/>
    <lineage>
        <taxon>Bacteria</taxon>
        <taxon>Pseudomonadati</taxon>
        <taxon>Thermodesulfobacteriota</taxon>
        <taxon>Desulfobacteria</taxon>
        <taxon>Desulfobacterales</taxon>
        <taxon>Desulfobacterales incertae sedis</taxon>
        <taxon>Candidatus Desulfatibia</taxon>
    </lineage>
</organism>
<dbReference type="InterPro" id="IPR007730">
    <property type="entry name" value="SPOR-like_dom"/>
</dbReference>
<dbReference type="InterPro" id="IPR036680">
    <property type="entry name" value="SPOR-like_sf"/>
</dbReference>
<dbReference type="Proteomes" id="UP000603434">
    <property type="component" value="Unassembled WGS sequence"/>
</dbReference>